<evidence type="ECO:0000313" key="2">
    <source>
        <dbReference type="Proteomes" id="UP000324897"/>
    </source>
</evidence>
<keyword evidence="2" id="KW-1185">Reference proteome</keyword>
<dbReference type="EMBL" id="RWGY01000011">
    <property type="protein sequence ID" value="TVU30860.1"/>
    <property type="molecule type" value="Genomic_DNA"/>
</dbReference>
<reference evidence="1 2" key="1">
    <citation type="journal article" date="2019" name="Sci. Rep.">
        <title>A high-quality genome of Eragrostis curvula grass provides insights into Poaceae evolution and supports new strategies to enhance forage quality.</title>
        <authorList>
            <person name="Carballo J."/>
            <person name="Santos B.A.C.M."/>
            <person name="Zappacosta D."/>
            <person name="Garbus I."/>
            <person name="Selva J.P."/>
            <person name="Gallo C.A."/>
            <person name="Diaz A."/>
            <person name="Albertini E."/>
            <person name="Caccamo M."/>
            <person name="Echenique V."/>
        </authorList>
    </citation>
    <scope>NUCLEOTIDE SEQUENCE [LARGE SCALE GENOMIC DNA]</scope>
    <source>
        <strain evidence="2">cv. Victoria</strain>
        <tissue evidence="1">Leaf</tissue>
    </source>
</reference>
<sequence>MLIGFVFSHDKFSDGGVDEFGDELIHGSKFILFACGRSEFSSGIFVSDGDPRWWNLRHFQGFLSLINEVGVV</sequence>
<dbReference type="Gramene" id="TVU30860">
    <property type="protein sequence ID" value="TVU30860"/>
    <property type="gene ID" value="EJB05_22506"/>
</dbReference>
<organism evidence="1 2">
    <name type="scientific">Eragrostis curvula</name>
    <name type="common">weeping love grass</name>
    <dbReference type="NCBI Taxonomy" id="38414"/>
    <lineage>
        <taxon>Eukaryota</taxon>
        <taxon>Viridiplantae</taxon>
        <taxon>Streptophyta</taxon>
        <taxon>Embryophyta</taxon>
        <taxon>Tracheophyta</taxon>
        <taxon>Spermatophyta</taxon>
        <taxon>Magnoliopsida</taxon>
        <taxon>Liliopsida</taxon>
        <taxon>Poales</taxon>
        <taxon>Poaceae</taxon>
        <taxon>PACMAD clade</taxon>
        <taxon>Chloridoideae</taxon>
        <taxon>Eragrostideae</taxon>
        <taxon>Eragrostidinae</taxon>
        <taxon>Eragrostis</taxon>
    </lineage>
</organism>
<protein>
    <submittedName>
        <fullName evidence="1">Uncharacterized protein</fullName>
    </submittedName>
</protein>
<dbReference type="AlphaFoldDB" id="A0A5J9V6E9"/>
<name>A0A5J9V6E9_9POAL</name>
<accession>A0A5J9V6E9</accession>
<evidence type="ECO:0000313" key="1">
    <source>
        <dbReference type="EMBL" id="TVU30860.1"/>
    </source>
</evidence>
<proteinExistence type="predicted"/>
<feature type="non-terminal residue" evidence="1">
    <location>
        <position position="1"/>
    </location>
</feature>
<gene>
    <name evidence="1" type="ORF">EJB05_22506</name>
</gene>
<dbReference type="Proteomes" id="UP000324897">
    <property type="component" value="Chromosome 1"/>
</dbReference>
<comment type="caution">
    <text evidence="1">The sequence shown here is derived from an EMBL/GenBank/DDBJ whole genome shotgun (WGS) entry which is preliminary data.</text>
</comment>